<evidence type="ECO:0000313" key="2">
    <source>
        <dbReference type="EMBL" id="KAJ9580974.1"/>
    </source>
</evidence>
<dbReference type="PRINTS" id="PR00978">
    <property type="entry name" value="STARPROTEIN"/>
</dbReference>
<proteinExistence type="predicted"/>
<dbReference type="InterPro" id="IPR023393">
    <property type="entry name" value="START-like_dom_sf"/>
</dbReference>
<dbReference type="AlphaFoldDB" id="A0AAD7ZHV7"/>
<keyword evidence="3" id="KW-1185">Reference proteome</keyword>
<dbReference type="Gene3D" id="3.30.530.20">
    <property type="match status" value="1"/>
</dbReference>
<dbReference type="GO" id="GO:0005789">
    <property type="term" value="C:endoplasmic reticulum membrane"/>
    <property type="evidence" value="ECO:0007669"/>
    <property type="project" value="TreeGrafter"/>
</dbReference>
<dbReference type="PANTHER" id="PTHR46121">
    <property type="entry name" value="STEROIDOGENIC ACUTE REGULATORY PROTEIN-LIKE"/>
    <property type="match status" value="1"/>
</dbReference>
<dbReference type="Proteomes" id="UP001233999">
    <property type="component" value="Unassembled WGS sequence"/>
</dbReference>
<dbReference type="GO" id="GO:0005765">
    <property type="term" value="C:lysosomal membrane"/>
    <property type="evidence" value="ECO:0007669"/>
    <property type="project" value="TreeGrafter"/>
</dbReference>
<protein>
    <recommendedName>
        <fullName evidence="1">START domain-containing protein</fullName>
    </recommendedName>
</protein>
<dbReference type="PANTHER" id="PTHR46121:SF4">
    <property type="entry name" value="STEROIDOGENIC ACUTE REGULATORY PROTEIN-LIKE"/>
    <property type="match status" value="1"/>
</dbReference>
<gene>
    <name evidence="2" type="ORF">L9F63_023845</name>
</gene>
<evidence type="ECO:0000313" key="3">
    <source>
        <dbReference type="Proteomes" id="UP001233999"/>
    </source>
</evidence>
<dbReference type="SUPFAM" id="SSF55961">
    <property type="entry name" value="Bet v1-like"/>
    <property type="match status" value="1"/>
</dbReference>
<comment type="caution">
    <text evidence="2">The sequence shown here is derived from an EMBL/GenBank/DDBJ whole genome shotgun (WGS) entry which is preliminary data.</text>
</comment>
<dbReference type="GO" id="GO:0031902">
    <property type="term" value="C:late endosome membrane"/>
    <property type="evidence" value="ECO:0007669"/>
    <property type="project" value="TreeGrafter"/>
</dbReference>
<name>A0AAD7ZHV7_DIPPU</name>
<dbReference type="EMBL" id="JASPKZ010008071">
    <property type="protein sequence ID" value="KAJ9580974.1"/>
    <property type="molecule type" value="Genomic_DNA"/>
</dbReference>
<dbReference type="GO" id="GO:0140284">
    <property type="term" value="C:endoplasmic reticulum-endosome membrane contact site"/>
    <property type="evidence" value="ECO:0007669"/>
    <property type="project" value="TreeGrafter"/>
</dbReference>
<dbReference type="InterPro" id="IPR000799">
    <property type="entry name" value="StAR-like"/>
</dbReference>
<dbReference type="InterPro" id="IPR051869">
    <property type="entry name" value="STARD3"/>
</dbReference>
<reference evidence="2" key="2">
    <citation type="submission" date="2023-05" db="EMBL/GenBank/DDBJ databases">
        <authorList>
            <person name="Fouks B."/>
        </authorList>
    </citation>
    <scope>NUCLEOTIDE SEQUENCE</scope>
    <source>
        <strain evidence="2">Stay&amp;Tobe</strain>
        <tissue evidence="2">Testes</tissue>
    </source>
</reference>
<reference evidence="2" key="1">
    <citation type="journal article" date="2023" name="IScience">
        <title>Live-bearing cockroach genome reveals convergent evolutionary mechanisms linked to viviparity in insects and beyond.</title>
        <authorList>
            <person name="Fouks B."/>
            <person name="Harrison M.C."/>
            <person name="Mikhailova A.A."/>
            <person name="Marchal E."/>
            <person name="English S."/>
            <person name="Carruthers M."/>
            <person name="Jennings E.C."/>
            <person name="Chiamaka E.L."/>
            <person name="Frigard R.A."/>
            <person name="Pippel M."/>
            <person name="Attardo G.M."/>
            <person name="Benoit J.B."/>
            <person name="Bornberg-Bauer E."/>
            <person name="Tobe S.S."/>
        </authorList>
    </citation>
    <scope>NUCLEOTIDE SEQUENCE</scope>
    <source>
        <strain evidence="2">Stay&amp;Tobe</strain>
    </source>
</reference>
<evidence type="ECO:0000259" key="1">
    <source>
        <dbReference type="PROSITE" id="PS50848"/>
    </source>
</evidence>
<feature type="domain" description="START" evidence="1">
    <location>
        <begin position="42"/>
        <end position="230"/>
    </location>
</feature>
<dbReference type="GO" id="GO:0099044">
    <property type="term" value="P:vesicle tethering to endoplasmic reticulum"/>
    <property type="evidence" value="ECO:0007669"/>
    <property type="project" value="TreeGrafter"/>
</dbReference>
<accession>A0AAD7ZHV7</accession>
<dbReference type="GO" id="GO:0008289">
    <property type="term" value="F:lipid binding"/>
    <property type="evidence" value="ECO:0007669"/>
    <property type="project" value="InterPro"/>
</dbReference>
<dbReference type="Pfam" id="PF01852">
    <property type="entry name" value="START"/>
    <property type="match status" value="1"/>
</dbReference>
<organism evidence="2 3">
    <name type="scientific">Diploptera punctata</name>
    <name type="common">Pacific beetle cockroach</name>
    <dbReference type="NCBI Taxonomy" id="6984"/>
    <lineage>
        <taxon>Eukaryota</taxon>
        <taxon>Metazoa</taxon>
        <taxon>Ecdysozoa</taxon>
        <taxon>Arthropoda</taxon>
        <taxon>Hexapoda</taxon>
        <taxon>Insecta</taxon>
        <taxon>Pterygota</taxon>
        <taxon>Neoptera</taxon>
        <taxon>Polyneoptera</taxon>
        <taxon>Dictyoptera</taxon>
        <taxon>Blattodea</taxon>
        <taxon>Blaberoidea</taxon>
        <taxon>Blaberidae</taxon>
        <taxon>Diplopterinae</taxon>
        <taxon>Diploptera</taxon>
    </lineage>
</organism>
<dbReference type="PROSITE" id="PS50848">
    <property type="entry name" value="START"/>
    <property type="match status" value="1"/>
</dbReference>
<dbReference type="InterPro" id="IPR002913">
    <property type="entry name" value="START_lipid-bd_dom"/>
</dbReference>
<sequence length="236" mass="26707">MKFFSGNRNENCKVETPGTFSDEEYKDIAKRLFERGLDINNSTDNWKLEKTNSNGDTVESKYLPGVGKVFRLTAEVNFPPKKLLSEIFYNVESITRWNTSLLISKRIKMIGDDTDLVHQVTAPVAGGLVKSRDFVAVRHYENRQGCYVAAGGSVEHPDLPENSQYIRGVTGPGCQISKSIPGVADRCIFQWTMNSRLNGWLPQYLVDMASAEFLFTYIKNVRSYGDKLREQGLMDE</sequence>
<dbReference type="SMART" id="SM00234">
    <property type="entry name" value="START"/>
    <property type="match status" value="1"/>
</dbReference>